<dbReference type="Gene3D" id="3.30.300.30">
    <property type="match status" value="1"/>
</dbReference>
<dbReference type="Proteomes" id="UP000298050">
    <property type="component" value="Unassembled WGS sequence"/>
</dbReference>
<feature type="domain" description="AMP-binding enzyme C-terminal" evidence="2">
    <location>
        <begin position="472"/>
        <end position="549"/>
    </location>
</feature>
<evidence type="ECO:0000259" key="1">
    <source>
        <dbReference type="Pfam" id="PF00501"/>
    </source>
</evidence>
<dbReference type="PANTHER" id="PTHR24096">
    <property type="entry name" value="LONG-CHAIN-FATTY-ACID--COA LIGASE"/>
    <property type="match status" value="1"/>
</dbReference>
<keyword evidence="3" id="KW-0436">Ligase</keyword>
<dbReference type="SUPFAM" id="SSF56801">
    <property type="entry name" value="Acetyl-CoA synthetase-like"/>
    <property type="match status" value="1"/>
</dbReference>
<evidence type="ECO:0000259" key="2">
    <source>
        <dbReference type="Pfam" id="PF13193"/>
    </source>
</evidence>
<dbReference type="InterPro" id="IPR020845">
    <property type="entry name" value="AMP-binding_CS"/>
</dbReference>
<dbReference type="RefSeq" id="WP_135446370.1">
    <property type="nucleotide sequence ID" value="NZ_SRLE01000016.1"/>
</dbReference>
<dbReference type="Gene3D" id="3.40.50.12780">
    <property type="entry name" value="N-terminal domain of ligase-like"/>
    <property type="match status" value="1"/>
</dbReference>
<keyword evidence="4" id="KW-1185">Reference proteome</keyword>
<dbReference type="InterPro" id="IPR025110">
    <property type="entry name" value="AMP-bd_C"/>
</dbReference>
<comment type="caution">
    <text evidence="3">The sequence shown here is derived from an EMBL/GenBank/DDBJ whole genome shotgun (WGS) entry which is preliminary data.</text>
</comment>
<feature type="domain" description="AMP-dependent synthetase/ligase" evidence="1">
    <location>
        <begin position="49"/>
        <end position="423"/>
    </location>
</feature>
<reference evidence="3 4" key="1">
    <citation type="submission" date="2019-04" db="EMBL/GenBank/DDBJ databases">
        <title>Taxonomy of novel Haliea sp. from mangrove soil of West Coast of India.</title>
        <authorList>
            <person name="Verma A."/>
            <person name="Kumar P."/>
            <person name="Krishnamurthi S."/>
        </authorList>
    </citation>
    <scope>NUCLEOTIDE SEQUENCE [LARGE SCALE GENOMIC DNA]</scope>
    <source>
        <strain evidence="3 4">SAOS-164</strain>
    </source>
</reference>
<dbReference type="EMBL" id="SRLE01000016">
    <property type="protein sequence ID" value="TGD71047.1"/>
    <property type="molecule type" value="Genomic_DNA"/>
</dbReference>
<dbReference type="InterPro" id="IPR045851">
    <property type="entry name" value="AMP-bd_C_sf"/>
</dbReference>
<accession>A0A4Z0LV18</accession>
<proteinExistence type="predicted"/>
<dbReference type="PROSITE" id="PS00455">
    <property type="entry name" value="AMP_BINDING"/>
    <property type="match status" value="1"/>
</dbReference>
<gene>
    <name evidence="3" type="ORF">E4634_19565</name>
</gene>
<dbReference type="InterPro" id="IPR000873">
    <property type="entry name" value="AMP-dep_synth/lig_dom"/>
</dbReference>
<evidence type="ECO:0000313" key="4">
    <source>
        <dbReference type="Proteomes" id="UP000298050"/>
    </source>
</evidence>
<dbReference type="Pfam" id="PF13193">
    <property type="entry name" value="AMP-binding_C"/>
    <property type="match status" value="1"/>
</dbReference>
<dbReference type="InterPro" id="IPR042099">
    <property type="entry name" value="ANL_N_sf"/>
</dbReference>
<organism evidence="3 4">
    <name type="scientific">Mangrovimicrobium sediminis</name>
    <dbReference type="NCBI Taxonomy" id="2562682"/>
    <lineage>
        <taxon>Bacteria</taxon>
        <taxon>Pseudomonadati</taxon>
        <taxon>Pseudomonadota</taxon>
        <taxon>Gammaproteobacteria</taxon>
        <taxon>Cellvibrionales</taxon>
        <taxon>Halieaceae</taxon>
        <taxon>Mangrovimicrobium</taxon>
    </lineage>
</organism>
<evidence type="ECO:0000313" key="3">
    <source>
        <dbReference type="EMBL" id="TGD71047.1"/>
    </source>
</evidence>
<dbReference type="Pfam" id="PF00501">
    <property type="entry name" value="AMP-binding"/>
    <property type="match status" value="1"/>
</dbReference>
<protein>
    <submittedName>
        <fullName evidence="3">Long-chain fatty acid--CoA ligase</fullName>
    </submittedName>
</protein>
<name>A0A4Z0LV18_9GAMM</name>
<dbReference type="OrthoDB" id="9761989at2"/>
<sequence>MNNPTAASKPLSLVKGIPLEEEAAVGALTLGGYLDELAGRFGPREAANMRTADGSVVRWTYDELHARSVDVARALLACGVGKGTRVGILMTNRLEYLSAFFGIAMAGGVATTMSTFSTAAELEVLVAKSGCSVLLLERNVLKKDFAAMLTEMEPQVGSSAPGAIHSLKFPFLRYIAAVDEAPAQGAVEGWAPFLARGEGIDPALVAATAATVTPADPGVLYFSSGSTGVPKGILSAHRGVCLQLWRWHTWLGASDDVRGWPANGFFWAGNFAWVVGGSLSGGGTLVMQPTFQAEEALALMEEEKVNFIAAWPHQWAQLMDAKNWLEVDLSAMKYIDKFSPLAGHPSIDSDWIEPAAAYGNTETFTLVTVYPANTPKEISTGTHGVPTAGTTIRIVDPLSGEITPLGEPGEITVKGPTLMLGYLGIPLDESLDDDGYLHTGDGGFIDEQGRLIWEGRLNDIIKTGGANVSPVEIDIVIAKCPGVKVTKTVGVPDELLGERVVACIVPQDGVELSAETVRAFAKQQLASYKVPREVLFFAESELELTGSAKVKSSELRDLATRRLSAQQG</sequence>
<dbReference type="GO" id="GO:0016405">
    <property type="term" value="F:CoA-ligase activity"/>
    <property type="evidence" value="ECO:0007669"/>
    <property type="project" value="TreeGrafter"/>
</dbReference>
<dbReference type="AlphaFoldDB" id="A0A4Z0LV18"/>